<evidence type="ECO:0000313" key="1">
    <source>
        <dbReference type="EMBL" id="GAU24528.1"/>
    </source>
</evidence>
<dbReference type="AlphaFoldDB" id="A0A2Z6M185"/>
<dbReference type="EMBL" id="DF973291">
    <property type="protein sequence ID" value="GAU24528.1"/>
    <property type="molecule type" value="Genomic_DNA"/>
</dbReference>
<sequence>MQQQQAMFYGRKEVSALVHQPYRYMCLRYDKGNFIRATTCNYGNSLPYEVEPLKLYFQTMALVTTICLRYSINAELGQILNQTSSLHPAVVNVMLVGWSVLLFLLEEYG</sequence>
<keyword evidence="2" id="KW-1185">Reference proteome</keyword>
<proteinExistence type="predicted"/>
<dbReference type="Proteomes" id="UP000242715">
    <property type="component" value="Unassembled WGS sequence"/>
</dbReference>
<name>A0A2Z6M185_TRISU</name>
<organism evidence="1 2">
    <name type="scientific">Trifolium subterraneum</name>
    <name type="common">Subterranean clover</name>
    <dbReference type="NCBI Taxonomy" id="3900"/>
    <lineage>
        <taxon>Eukaryota</taxon>
        <taxon>Viridiplantae</taxon>
        <taxon>Streptophyta</taxon>
        <taxon>Embryophyta</taxon>
        <taxon>Tracheophyta</taxon>
        <taxon>Spermatophyta</taxon>
        <taxon>Magnoliopsida</taxon>
        <taxon>eudicotyledons</taxon>
        <taxon>Gunneridae</taxon>
        <taxon>Pentapetalae</taxon>
        <taxon>rosids</taxon>
        <taxon>fabids</taxon>
        <taxon>Fabales</taxon>
        <taxon>Fabaceae</taxon>
        <taxon>Papilionoideae</taxon>
        <taxon>50 kb inversion clade</taxon>
        <taxon>NPAAA clade</taxon>
        <taxon>Hologalegina</taxon>
        <taxon>IRL clade</taxon>
        <taxon>Trifolieae</taxon>
        <taxon>Trifolium</taxon>
    </lineage>
</organism>
<accession>A0A2Z6M185</accession>
<evidence type="ECO:0000313" key="2">
    <source>
        <dbReference type="Proteomes" id="UP000242715"/>
    </source>
</evidence>
<reference evidence="2" key="1">
    <citation type="journal article" date="2017" name="Front. Plant Sci.">
        <title>Climate Clever Clovers: New Paradigm to Reduce the Environmental Footprint of Ruminants by Breeding Low Methanogenic Forages Utilizing Haplotype Variation.</title>
        <authorList>
            <person name="Kaur P."/>
            <person name="Appels R."/>
            <person name="Bayer P.E."/>
            <person name="Keeble-Gagnere G."/>
            <person name="Wang J."/>
            <person name="Hirakawa H."/>
            <person name="Shirasawa K."/>
            <person name="Vercoe P."/>
            <person name="Stefanova K."/>
            <person name="Durmic Z."/>
            <person name="Nichols P."/>
            <person name="Revell C."/>
            <person name="Isobe S.N."/>
            <person name="Edwards D."/>
            <person name="Erskine W."/>
        </authorList>
    </citation>
    <scope>NUCLEOTIDE SEQUENCE [LARGE SCALE GENOMIC DNA]</scope>
    <source>
        <strain evidence="2">cv. Daliak</strain>
    </source>
</reference>
<protein>
    <submittedName>
        <fullName evidence="1">Uncharacterized protein</fullName>
    </submittedName>
</protein>
<gene>
    <name evidence="1" type="ORF">TSUD_156400</name>
</gene>